<sequence length="31" mass="3652">MEGKQSYWLNYSLLEHIFSTEIFQVGVCCLI</sequence>
<dbReference type="EMBL" id="GBRH01274328">
    <property type="protein sequence ID" value="JAD23567.1"/>
    <property type="molecule type" value="Transcribed_RNA"/>
</dbReference>
<reference evidence="1" key="2">
    <citation type="journal article" date="2015" name="Data Brief">
        <title>Shoot transcriptome of the giant reed, Arundo donax.</title>
        <authorList>
            <person name="Barrero R.A."/>
            <person name="Guerrero F.D."/>
            <person name="Moolhuijzen P."/>
            <person name="Goolsby J.A."/>
            <person name="Tidwell J."/>
            <person name="Bellgard S.E."/>
            <person name="Bellgard M.I."/>
        </authorList>
    </citation>
    <scope>NUCLEOTIDE SEQUENCE</scope>
    <source>
        <tissue evidence="1">Shoot tissue taken approximately 20 cm above the soil surface</tissue>
    </source>
</reference>
<accession>A0A0A8YLS4</accession>
<evidence type="ECO:0000313" key="1">
    <source>
        <dbReference type="EMBL" id="JAD23567.1"/>
    </source>
</evidence>
<organism evidence="1">
    <name type="scientific">Arundo donax</name>
    <name type="common">Giant reed</name>
    <name type="synonym">Donax arundinaceus</name>
    <dbReference type="NCBI Taxonomy" id="35708"/>
    <lineage>
        <taxon>Eukaryota</taxon>
        <taxon>Viridiplantae</taxon>
        <taxon>Streptophyta</taxon>
        <taxon>Embryophyta</taxon>
        <taxon>Tracheophyta</taxon>
        <taxon>Spermatophyta</taxon>
        <taxon>Magnoliopsida</taxon>
        <taxon>Liliopsida</taxon>
        <taxon>Poales</taxon>
        <taxon>Poaceae</taxon>
        <taxon>PACMAD clade</taxon>
        <taxon>Arundinoideae</taxon>
        <taxon>Arundineae</taxon>
        <taxon>Arundo</taxon>
    </lineage>
</organism>
<proteinExistence type="predicted"/>
<protein>
    <submittedName>
        <fullName evidence="1">Uncharacterized protein</fullName>
    </submittedName>
</protein>
<name>A0A0A8YLS4_ARUDO</name>
<dbReference type="AlphaFoldDB" id="A0A0A8YLS4"/>
<reference evidence="1" key="1">
    <citation type="submission" date="2014-09" db="EMBL/GenBank/DDBJ databases">
        <authorList>
            <person name="Magalhaes I.L.F."/>
            <person name="Oliveira U."/>
            <person name="Santos F.R."/>
            <person name="Vidigal T.H.D.A."/>
            <person name="Brescovit A.D."/>
            <person name="Santos A.J."/>
        </authorList>
    </citation>
    <scope>NUCLEOTIDE SEQUENCE</scope>
    <source>
        <tissue evidence="1">Shoot tissue taken approximately 20 cm above the soil surface</tissue>
    </source>
</reference>